<proteinExistence type="predicted"/>
<protein>
    <submittedName>
        <fullName evidence="1">Uncharacterized protein</fullName>
    </submittedName>
</protein>
<sequence length="277" mass="30002">MKVSHFPRAAINGLLILLGSKMITTINSFVVTPKHTLPSLQPLCTRVFFQDTIFKSKGESTPLFSSTSTRPLYDGTNYTFPDTRTPTGVAELLEVSFVHGCMQLASGYVDVLKMFIAASIGAYEAGFSIASILEELEENKDLPNTANRPLINEEKMLRRDWLCVIYLTLALMGHTSPIPSPLTADVATKSIPDDIKKRYGEYITKIGEAYKNGRHASISIEGLAGDGGSNGELSPIEKAVLLQSLKVASLTPIVVEEAKEASGNNVKPPTPPIEGAF</sequence>
<evidence type="ECO:0000313" key="1">
    <source>
        <dbReference type="EMBL" id="CAE0713221.1"/>
    </source>
</evidence>
<accession>A0A7S4EHN8</accession>
<name>A0A7S4EHN8_9STRA</name>
<dbReference type="AlphaFoldDB" id="A0A7S4EHN8"/>
<dbReference type="EMBL" id="HBIX01007694">
    <property type="protein sequence ID" value="CAE0713221.1"/>
    <property type="molecule type" value="Transcribed_RNA"/>
</dbReference>
<reference evidence="1" key="1">
    <citation type="submission" date="2021-01" db="EMBL/GenBank/DDBJ databases">
        <authorList>
            <person name="Corre E."/>
            <person name="Pelletier E."/>
            <person name="Niang G."/>
            <person name="Scheremetjew M."/>
            <person name="Finn R."/>
            <person name="Kale V."/>
            <person name="Holt S."/>
            <person name="Cochrane G."/>
            <person name="Meng A."/>
            <person name="Brown T."/>
            <person name="Cohen L."/>
        </authorList>
    </citation>
    <scope>NUCLEOTIDE SEQUENCE</scope>
    <source>
        <strain evidence="1">10249 10 AB</strain>
    </source>
</reference>
<gene>
    <name evidence="1" type="ORF">PAUS00366_LOCUS5973</name>
</gene>
<organism evidence="1">
    <name type="scientific">Pseudo-nitzschia australis</name>
    <dbReference type="NCBI Taxonomy" id="44445"/>
    <lineage>
        <taxon>Eukaryota</taxon>
        <taxon>Sar</taxon>
        <taxon>Stramenopiles</taxon>
        <taxon>Ochrophyta</taxon>
        <taxon>Bacillariophyta</taxon>
        <taxon>Bacillariophyceae</taxon>
        <taxon>Bacillariophycidae</taxon>
        <taxon>Bacillariales</taxon>
        <taxon>Bacillariaceae</taxon>
        <taxon>Pseudo-nitzschia</taxon>
    </lineage>
</organism>